<keyword evidence="2" id="KW-1185">Reference proteome</keyword>
<protein>
    <recommendedName>
        <fullName evidence="3">Decapping nuclease</fullName>
    </recommendedName>
</protein>
<name>A0ABN9QZ53_9DINO</name>
<comment type="caution">
    <text evidence="1">The sequence shown here is derived from an EMBL/GenBank/DDBJ whole genome shotgun (WGS) entry which is preliminary data.</text>
</comment>
<reference evidence="1" key="1">
    <citation type="submission" date="2023-10" db="EMBL/GenBank/DDBJ databases">
        <authorList>
            <person name="Chen Y."/>
            <person name="Shah S."/>
            <person name="Dougan E. K."/>
            <person name="Thang M."/>
            <person name="Chan C."/>
        </authorList>
    </citation>
    <scope>NUCLEOTIDE SEQUENCE [LARGE SCALE GENOMIC DNA]</scope>
</reference>
<evidence type="ECO:0008006" key="3">
    <source>
        <dbReference type="Google" id="ProtNLM"/>
    </source>
</evidence>
<gene>
    <name evidence="1" type="ORF">PCOR1329_LOCUS16209</name>
</gene>
<evidence type="ECO:0000313" key="2">
    <source>
        <dbReference type="Proteomes" id="UP001189429"/>
    </source>
</evidence>
<evidence type="ECO:0000313" key="1">
    <source>
        <dbReference type="EMBL" id="CAK0811699.1"/>
    </source>
</evidence>
<proteinExistence type="predicted"/>
<dbReference type="EMBL" id="CAUYUJ010004958">
    <property type="protein sequence ID" value="CAK0811699.1"/>
    <property type="molecule type" value="Genomic_DNA"/>
</dbReference>
<dbReference type="Proteomes" id="UP001189429">
    <property type="component" value="Unassembled WGS sequence"/>
</dbReference>
<organism evidence="1 2">
    <name type="scientific">Prorocentrum cordatum</name>
    <dbReference type="NCBI Taxonomy" id="2364126"/>
    <lineage>
        <taxon>Eukaryota</taxon>
        <taxon>Sar</taxon>
        <taxon>Alveolata</taxon>
        <taxon>Dinophyceae</taxon>
        <taxon>Prorocentrales</taxon>
        <taxon>Prorocentraceae</taxon>
        <taxon>Prorocentrum</taxon>
    </lineage>
</organism>
<accession>A0ABN9QZ53</accession>
<sequence>MWAFCLRVSSSARKYNARQDTRVTFCALVLPSSHFSFLHHVVPTRTADLYQGLPLAHLIPKSRGEVLAIAARSIIADLGHADRAADPVPGRCVNGRQRPQHQAEYDWLCNGRRIECKSSQLQFNRSCSSWLFQFHGVKLALQAHRVQDAFDDLVLVLYSPCRIYIYRHDLTTGLSTAGIRTSSRGHSVTIRSAKTLCWRTGLESILAKLDAGTNACERLADIPLYDSRINVAASRRSTHAMHDVYNNVPLASLSPPARGLVLQRLAQEVDYIMSQRACVSSRYTALHDWIRDGVRVECKSAKLVWCGWKKSWRVSFAHVKIKGHMKQSSVFDELHVVIFSPRGIYIYHHDLKLGVSSAGLATQAEGCDIVICGSKKAVSWSEGLDSILSKLDRGGCRRLAHIHWDSAKTP</sequence>